<evidence type="ECO:0000313" key="2">
    <source>
        <dbReference type="Proteomes" id="UP000632138"/>
    </source>
</evidence>
<name>A0ABS2AMW0_9ACTN</name>
<dbReference type="Proteomes" id="UP000632138">
    <property type="component" value="Unassembled WGS sequence"/>
</dbReference>
<keyword evidence="2" id="KW-1185">Reference proteome</keyword>
<protein>
    <submittedName>
        <fullName evidence="1">Uncharacterized protein</fullName>
    </submittedName>
</protein>
<proteinExistence type="predicted"/>
<dbReference type="EMBL" id="JAENHP010000018">
    <property type="protein sequence ID" value="MBM2621187.1"/>
    <property type="molecule type" value="Genomic_DNA"/>
</dbReference>
<reference evidence="1 2" key="1">
    <citation type="submission" date="2021-01" db="EMBL/GenBank/DDBJ databases">
        <title>Actinoplanes sp. nov. LDG1-06 isolated from lichen.</title>
        <authorList>
            <person name="Saeng-In P."/>
            <person name="Phongsopitanun W."/>
            <person name="Kanchanasin P."/>
            <person name="Yuki M."/>
            <person name="Kudo T."/>
            <person name="Ohkuma M."/>
            <person name="Tanasupawat S."/>
        </authorList>
    </citation>
    <scope>NUCLEOTIDE SEQUENCE [LARGE SCALE GENOMIC DNA]</scope>
    <source>
        <strain evidence="1 2">LDG1-06</strain>
    </source>
</reference>
<organism evidence="1 2">
    <name type="scientific">Paractinoplanes ovalisporus</name>
    <dbReference type="NCBI Taxonomy" id="2810368"/>
    <lineage>
        <taxon>Bacteria</taxon>
        <taxon>Bacillati</taxon>
        <taxon>Actinomycetota</taxon>
        <taxon>Actinomycetes</taxon>
        <taxon>Micromonosporales</taxon>
        <taxon>Micromonosporaceae</taxon>
        <taxon>Paractinoplanes</taxon>
    </lineage>
</organism>
<sequence length="70" mass="7610">MSTPPALPPENADPMVWALARQVWIDHMPDRDGFCVICKEWSPCGPRESAGIAIALGAQVSWDADAFGQQ</sequence>
<gene>
    <name evidence="1" type="ORF">JIG36_37365</name>
</gene>
<comment type="caution">
    <text evidence="1">The sequence shown here is derived from an EMBL/GenBank/DDBJ whole genome shotgun (WGS) entry which is preliminary data.</text>
</comment>
<accession>A0ABS2AMW0</accession>
<evidence type="ECO:0000313" key="1">
    <source>
        <dbReference type="EMBL" id="MBM2621187.1"/>
    </source>
</evidence>
<dbReference type="RefSeq" id="WP_203381164.1">
    <property type="nucleotide sequence ID" value="NZ_JAENHP010000018.1"/>
</dbReference>